<comment type="subcellular location">
    <subcellularLocation>
        <location evidence="1">Cell inner membrane</location>
        <topology evidence="1">Multi-pass membrane protein</topology>
    </subcellularLocation>
</comment>
<proteinExistence type="inferred from homology"/>
<feature type="transmembrane region" description="Helical" evidence="9">
    <location>
        <begin position="285"/>
        <end position="305"/>
    </location>
</feature>
<keyword evidence="6 9" id="KW-1133">Transmembrane helix</keyword>
<evidence type="ECO:0000313" key="11">
    <source>
        <dbReference type="Proteomes" id="UP001232156"/>
    </source>
</evidence>
<evidence type="ECO:0000256" key="1">
    <source>
        <dbReference type="ARBA" id="ARBA00004429"/>
    </source>
</evidence>
<feature type="transmembrane region" description="Helical" evidence="9">
    <location>
        <begin position="118"/>
        <end position="139"/>
    </location>
</feature>
<evidence type="ECO:0000256" key="2">
    <source>
        <dbReference type="ARBA" id="ARBA00022448"/>
    </source>
</evidence>
<feature type="transmembrane region" description="Helical" evidence="9">
    <location>
        <begin position="47"/>
        <end position="68"/>
    </location>
</feature>
<keyword evidence="4" id="KW-0997">Cell inner membrane</keyword>
<dbReference type="PANTHER" id="PTHR30574">
    <property type="entry name" value="INNER MEMBRANE PROTEIN YEDE"/>
    <property type="match status" value="1"/>
</dbReference>
<evidence type="ECO:0000256" key="6">
    <source>
        <dbReference type="ARBA" id="ARBA00022989"/>
    </source>
</evidence>
<feature type="transmembrane region" description="Helical" evidence="9">
    <location>
        <begin position="6"/>
        <end position="27"/>
    </location>
</feature>
<evidence type="ECO:0000256" key="9">
    <source>
        <dbReference type="SAM" id="Phobius"/>
    </source>
</evidence>
<dbReference type="Proteomes" id="UP001232156">
    <property type="component" value="Unassembled WGS sequence"/>
</dbReference>
<feature type="transmembrane region" description="Helical" evidence="9">
    <location>
        <begin position="80"/>
        <end position="97"/>
    </location>
</feature>
<sequence>MTHIELVNLAALAIGLLFGACGQVTGFCLQRGLKEYWSGSDGYKLHAFAMALAVALAGTQALAAAGLVDLGKSLYMMPTWSWLLMPLGGLMFGYGMGMANGCGARALVLLGQGNLRSLIVLLCLGIAAHMVLTGVFGPMRAALAEQTSVSPAALTFTAGWPRTLATLSAIAILLTFALRPRAQGRRLNDLAAGVVMGLLVAAGWWVTGWLGNDDFEPVAVASLTFVAPIGDTIQYAMIATGMSLRFGIAVVAGVVAGAFVTAALRRQCRLEGFESPRQMLRYMTGGVLMGAGGALAFGCSIGQGLTGLSTLSYSSMVSAAAILAGARLAWRHGHPRNAALNVPGAA</sequence>
<accession>A0ABU1D3H5</accession>
<evidence type="ECO:0000256" key="4">
    <source>
        <dbReference type="ARBA" id="ARBA00022519"/>
    </source>
</evidence>
<dbReference type="RefSeq" id="WP_165279607.1">
    <property type="nucleotide sequence ID" value="NZ_JAUZQE010000004.1"/>
</dbReference>
<gene>
    <name evidence="10" type="ORF">Q8947_03050</name>
</gene>
<feature type="transmembrane region" description="Helical" evidence="9">
    <location>
        <begin position="244"/>
        <end position="264"/>
    </location>
</feature>
<evidence type="ECO:0000256" key="8">
    <source>
        <dbReference type="ARBA" id="ARBA00035655"/>
    </source>
</evidence>
<evidence type="ECO:0000256" key="5">
    <source>
        <dbReference type="ARBA" id="ARBA00022692"/>
    </source>
</evidence>
<reference evidence="10 11" key="1">
    <citation type="submission" date="2023-08" db="EMBL/GenBank/DDBJ databases">
        <title>Alcaligenaceae gen. nov., a novel taxon isolated from the sludge of Yixing Pesticide Factory.</title>
        <authorList>
            <person name="Ruan L."/>
        </authorList>
    </citation>
    <scope>NUCLEOTIDE SEQUENCE [LARGE SCALE GENOMIC DNA]</scope>
    <source>
        <strain evidence="10 11">LG-2</strain>
    </source>
</reference>
<comment type="similarity">
    <text evidence="8">Belongs to the TsuA/YedE (TC 9.B.102) family.</text>
</comment>
<evidence type="ECO:0000313" key="10">
    <source>
        <dbReference type="EMBL" id="MDR4124962.1"/>
    </source>
</evidence>
<comment type="caution">
    <text evidence="10">The sequence shown here is derived from an EMBL/GenBank/DDBJ whole genome shotgun (WGS) entry which is preliminary data.</text>
</comment>
<evidence type="ECO:0000256" key="3">
    <source>
        <dbReference type="ARBA" id="ARBA00022475"/>
    </source>
</evidence>
<feature type="transmembrane region" description="Helical" evidence="9">
    <location>
        <begin position="159"/>
        <end position="178"/>
    </location>
</feature>
<evidence type="ECO:0000256" key="7">
    <source>
        <dbReference type="ARBA" id="ARBA00023136"/>
    </source>
</evidence>
<dbReference type="EMBL" id="JAUZQE010000004">
    <property type="protein sequence ID" value="MDR4124962.1"/>
    <property type="molecule type" value="Genomic_DNA"/>
</dbReference>
<dbReference type="PANTHER" id="PTHR30574:SF1">
    <property type="entry name" value="SULPHUR TRANSPORT DOMAIN-CONTAINING PROTEIN"/>
    <property type="match status" value="1"/>
</dbReference>
<dbReference type="InterPro" id="IPR007272">
    <property type="entry name" value="Sulf_transp_TsuA/YedE"/>
</dbReference>
<protein>
    <submittedName>
        <fullName evidence="10">YeeE/YedE family protein</fullName>
    </submittedName>
</protein>
<keyword evidence="7 9" id="KW-0472">Membrane</keyword>
<feature type="transmembrane region" description="Helical" evidence="9">
    <location>
        <begin position="190"/>
        <end position="207"/>
    </location>
</feature>
<name>A0ABU1D3H5_9BURK</name>
<keyword evidence="5 9" id="KW-0812">Transmembrane</keyword>
<dbReference type="Pfam" id="PF04143">
    <property type="entry name" value="Sulf_transp"/>
    <property type="match status" value="1"/>
</dbReference>
<keyword evidence="2" id="KW-0813">Transport</keyword>
<organism evidence="10 11">
    <name type="scientific">Yanghanlia caeni</name>
    <dbReference type="NCBI Taxonomy" id="3064283"/>
    <lineage>
        <taxon>Bacteria</taxon>
        <taxon>Pseudomonadati</taxon>
        <taxon>Pseudomonadota</taxon>
        <taxon>Betaproteobacteria</taxon>
        <taxon>Burkholderiales</taxon>
        <taxon>Alcaligenaceae</taxon>
        <taxon>Yanghanlia</taxon>
    </lineage>
</organism>
<keyword evidence="3" id="KW-1003">Cell membrane</keyword>
<keyword evidence="11" id="KW-1185">Reference proteome</keyword>